<proteinExistence type="predicted"/>
<dbReference type="Proteomes" id="UP000715781">
    <property type="component" value="Unassembled WGS sequence"/>
</dbReference>
<gene>
    <name evidence="14" type="ORF">KME32_23225</name>
</gene>
<evidence type="ECO:0000256" key="2">
    <source>
        <dbReference type="ARBA" id="ARBA00004167"/>
    </source>
</evidence>
<dbReference type="InterPro" id="IPR027417">
    <property type="entry name" value="P-loop_NTPase"/>
</dbReference>
<keyword evidence="6" id="KW-0547">Nucleotide-binding</keyword>
<dbReference type="AlphaFoldDB" id="A0A951Q2A4"/>
<organism evidence="14 15">
    <name type="scientific">Mojavia pulchra JT2-VF2</name>
    <dbReference type="NCBI Taxonomy" id="287848"/>
    <lineage>
        <taxon>Bacteria</taxon>
        <taxon>Bacillati</taxon>
        <taxon>Cyanobacteriota</taxon>
        <taxon>Cyanophyceae</taxon>
        <taxon>Nostocales</taxon>
        <taxon>Nostocaceae</taxon>
    </lineage>
</organism>
<keyword evidence="3" id="KW-0813">Transport</keyword>
<comment type="subcellular location">
    <subcellularLocation>
        <location evidence="2">Membrane</location>
        <topology evidence="2">Single-pass membrane protein</topology>
    </subcellularLocation>
</comment>
<dbReference type="GO" id="GO:0016020">
    <property type="term" value="C:membrane"/>
    <property type="evidence" value="ECO:0007669"/>
    <property type="project" value="UniProtKB-SubCell"/>
</dbReference>
<keyword evidence="10" id="KW-1133">Transmembrane helix</keyword>
<evidence type="ECO:0000256" key="9">
    <source>
        <dbReference type="ARBA" id="ARBA00022927"/>
    </source>
</evidence>
<dbReference type="GO" id="GO:0005525">
    <property type="term" value="F:GTP binding"/>
    <property type="evidence" value="ECO:0007669"/>
    <property type="project" value="UniProtKB-KW"/>
</dbReference>
<keyword evidence="9" id="KW-0653">Protein transport</keyword>
<keyword evidence="4" id="KW-0812">Transmembrane</keyword>
<evidence type="ECO:0000256" key="8">
    <source>
        <dbReference type="ARBA" id="ARBA00022842"/>
    </source>
</evidence>
<dbReference type="GO" id="GO:0046872">
    <property type="term" value="F:metal ion binding"/>
    <property type="evidence" value="ECO:0007669"/>
    <property type="project" value="UniProtKB-KW"/>
</dbReference>
<evidence type="ECO:0000313" key="14">
    <source>
        <dbReference type="EMBL" id="MBW4563996.1"/>
    </source>
</evidence>
<accession>A0A951Q2A4</accession>
<dbReference type="PROSITE" id="PS51720">
    <property type="entry name" value="G_AIG1"/>
    <property type="match status" value="1"/>
</dbReference>
<dbReference type="SUPFAM" id="SSF52540">
    <property type="entry name" value="P-loop containing nucleoside triphosphate hydrolases"/>
    <property type="match status" value="1"/>
</dbReference>
<keyword evidence="5" id="KW-0479">Metal-binding</keyword>
<dbReference type="PANTHER" id="PTHR10903:SF135">
    <property type="entry name" value="TRANSLOCASE OF CHLOROPLAST 120, CHLOROPLASTIC-RELATED"/>
    <property type="match status" value="1"/>
</dbReference>
<keyword evidence="12" id="KW-0472">Membrane</keyword>
<keyword evidence="7" id="KW-0378">Hydrolase</keyword>
<evidence type="ECO:0000256" key="1">
    <source>
        <dbReference type="ARBA" id="ARBA00001946"/>
    </source>
</evidence>
<evidence type="ECO:0000256" key="3">
    <source>
        <dbReference type="ARBA" id="ARBA00022448"/>
    </source>
</evidence>
<comment type="cofactor">
    <cofactor evidence="1">
        <name>Mg(2+)</name>
        <dbReference type="ChEBI" id="CHEBI:18420"/>
    </cofactor>
</comment>
<feature type="domain" description="AIG1-type G" evidence="13">
    <location>
        <begin position="1"/>
        <end position="193"/>
    </location>
</feature>
<evidence type="ECO:0000313" key="15">
    <source>
        <dbReference type="Proteomes" id="UP000715781"/>
    </source>
</evidence>
<evidence type="ECO:0000256" key="5">
    <source>
        <dbReference type="ARBA" id="ARBA00022723"/>
    </source>
</evidence>
<evidence type="ECO:0000259" key="13">
    <source>
        <dbReference type="PROSITE" id="PS51720"/>
    </source>
</evidence>
<dbReference type="Gene3D" id="3.40.50.300">
    <property type="entry name" value="P-loop containing nucleotide triphosphate hydrolases"/>
    <property type="match status" value="1"/>
</dbReference>
<dbReference type="PANTHER" id="PTHR10903">
    <property type="entry name" value="GTPASE, IMAP FAMILY MEMBER-RELATED"/>
    <property type="match status" value="1"/>
</dbReference>
<evidence type="ECO:0000256" key="7">
    <source>
        <dbReference type="ARBA" id="ARBA00022801"/>
    </source>
</evidence>
<protein>
    <submittedName>
        <fullName evidence="14">50S ribosome-binding GTPase</fullName>
    </submittedName>
</protein>
<dbReference type="EMBL" id="JAHHHN010000017">
    <property type="protein sequence ID" value="MBW4563996.1"/>
    <property type="molecule type" value="Genomic_DNA"/>
</dbReference>
<keyword evidence="11" id="KW-0342">GTP-binding</keyword>
<evidence type="ECO:0000256" key="4">
    <source>
        <dbReference type="ARBA" id="ARBA00022692"/>
    </source>
</evidence>
<dbReference type="InterPro" id="IPR006703">
    <property type="entry name" value="G_AIG1"/>
</dbReference>
<dbReference type="GO" id="GO:0016787">
    <property type="term" value="F:hydrolase activity"/>
    <property type="evidence" value="ECO:0007669"/>
    <property type="project" value="UniProtKB-KW"/>
</dbReference>
<comment type="caution">
    <text evidence="14">The sequence shown here is derived from an EMBL/GenBank/DDBJ whole genome shotgun (WGS) entry which is preliminary data.</text>
</comment>
<evidence type="ECO:0000256" key="10">
    <source>
        <dbReference type="ARBA" id="ARBA00022989"/>
    </source>
</evidence>
<sequence>MMRKFLLFGRTGVGKSSFVNTTFGDYIAETSEFEACTKFVEHYAYDTPLGNVSLIDTPGLAEDDEACDEAYLSLVKAKVDLDEIYATIYVSRLNETRFRPDEKRTLRLLTNRLGASIWDRSILVLTFAASVPEEQREEATSRRILHIEEFLQTLTLENRLVPQFRKFHEYWLVDNIVSNWAEDGVSALSLLTA</sequence>
<reference evidence="14" key="2">
    <citation type="journal article" date="2022" name="Microbiol. Resour. Announc.">
        <title>Metagenome Sequencing to Explore Phylogenomics of Terrestrial Cyanobacteria.</title>
        <authorList>
            <person name="Ward R.D."/>
            <person name="Stajich J.E."/>
            <person name="Johansen J.R."/>
            <person name="Huntemann M."/>
            <person name="Clum A."/>
            <person name="Foster B."/>
            <person name="Foster B."/>
            <person name="Roux S."/>
            <person name="Palaniappan K."/>
            <person name="Varghese N."/>
            <person name="Mukherjee S."/>
            <person name="Reddy T.B.K."/>
            <person name="Daum C."/>
            <person name="Copeland A."/>
            <person name="Chen I.A."/>
            <person name="Ivanova N.N."/>
            <person name="Kyrpides N.C."/>
            <person name="Shapiro N."/>
            <person name="Eloe-Fadrosh E.A."/>
            <person name="Pietrasiak N."/>
        </authorList>
    </citation>
    <scope>NUCLEOTIDE SEQUENCE</scope>
    <source>
        <strain evidence="14">JT2-VF2</strain>
    </source>
</reference>
<dbReference type="InterPro" id="IPR045058">
    <property type="entry name" value="GIMA/IAN/Toc"/>
</dbReference>
<evidence type="ECO:0000256" key="6">
    <source>
        <dbReference type="ARBA" id="ARBA00022741"/>
    </source>
</evidence>
<reference evidence="14" key="1">
    <citation type="submission" date="2021-05" db="EMBL/GenBank/DDBJ databases">
        <authorList>
            <person name="Pietrasiak N."/>
            <person name="Ward R."/>
            <person name="Stajich J.E."/>
            <person name="Kurbessoian T."/>
        </authorList>
    </citation>
    <scope>NUCLEOTIDE SEQUENCE</scope>
    <source>
        <strain evidence="14">JT2-VF2</strain>
    </source>
</reference>
<name>A0A951Q2A4_9NOST</name>
<evidence type="ECO:0000256" key="11">
    <source>
        <dbReference type="ARBA" id="ARBA00023134"/>
    </source>
</evidence>
<dbReference type="GO" id="GO:0015031">
    <property type="term" value="P:protein transport"/>
    <property type="evidence" value="ECO:0007669"/>
    <property type="project" value="UniProtKB-KW"/>
</dbReference>
<evidence type="ECO:0000256" key="12">
    <source>
        <dbReference type="ARBA" id="ARBA00023136"/>
    </source>
</evidence>
<dbReference type="Pfam" id="PF04548">
    <property type="entry name" value="AIG1"/>
    <property type="match status" value="1"/>
</dbReference>
<keyword evidence="8" id="KW-0460">Magnesium</keyword>